<keyword evidence="2" id="KW-0812">Transmembrane</keyword>
<sequence>MTNGVFLPPQRVAPRPSVVAPPRRCPRLLPPHGLRRPHHTRGQLRRLFSPLRDPLLPVGLLRLPHCSGGALCLRGAYVLHWLENGLVVLVVTMLLADVLVQKREDGGVRRGKLWPRTASRMFQSLAEDQYFTIGVCAALYFLVFLGYLGLYVVGDFIIDVEVDQYAADQQDRIQRLQQRLRGAFERSTPSSTAPPSPHGPATVGFSPRKVSRASTAYAAGFGGRRRTDQRQTSRKASSLISRDDPHESPPAHPSPPLPDEKAKDGPSQV</sequence>
<feature type="transmembrane region" description="Helical" evidence="2">
    <location>
        <begin position="81"/>
        <end position="100"/>
    </location>
</feature>
<protein>
    <submittedName>
        <fullName evidence="3">Uncharacterized protein</fullName>
    </submittedName>
</protein>
<keyword evidence="2" id="KW-0472">Membrane</keyword>
<feature type="region of interest" description="Disordered" evidence="1">
    <location>
        <begin position="182"/>
        <end position="269"/>
    </location>
</feature>
<keyword evidence="2" id="KW-1133">Transmembrane helix</keyword>
<evidence type="ECO:0000256" key="1">
    <source>
        <dbReference type="SAM" id="MobiDB-lite"/>
    </source>
</evidence>
<gene>
    <name evidence="3" type="ORF">VBRA1451_LOCUS25956</name>
</gene>
<feature type="compositionally biased region" description="Low complexity" evidence="1">
    <location>
        <begin position="182"/>
        <end position="191"/>
    </location>
</feature>
<organism evidence="3">
    <name type="scientific">Vitrella brassicaformis</name>
    <dbReference type="NCBI Taxonomy" id="1169539"/>
    <lineage>
        <taxon>Eukaryota</taxon>
        <taxon>Sar</taxon>
        <taxon>Alveolata</taxon>
        <taxon>Colpodellida</taxon>
        <taxon>Vitrellaceae</taxon>
        <taxon>Vitrella</taxon>
    </lineage>
</organism>
<dbReference type="AlphaFoldDB" id="A0A7S1KEG2"/>
<feature type="transmembrane region" description="Helical" evidence="2">
    <location>
        <begin position="130"/>
        <end position="153"/>
    </location>
</feature>
<dbReference type="EMBL" id="HBGB01044083">
    <property type="protein sequence ID" value="CAD9070874.1"/>
    <property type="molecule type" value="Transcribed_RNA"/>
</dbReference>
<feature type="compositionally biased region" description="Basic and acidic residues" evidence="1">
    <location>
        <begin position="258"/>
        <end position="269"/>
    </location>
</feature>
<proteinExistence type="predicted"/>
<accession>A0A7S1KEG2</accession>
<evidence type="ECO:0000256" key="2">
    <source>
        <dbReference type="SAM" id="Phobius"/>
    </source>
</evidence>
<name>A0A7S1KEG2_9ALVE</name>
<reference evidence="3" key="1">
    <citation type="submission" date="2021-01" db="EMBL/GenBank/DDBJ databases">
        <authorList>
            <person name="Corre E."/>
            <person name="Pelletier E."/>
            <person name="Niang G."/>
            <person name="Scheremetjew M."/>
            <person name="Finn R."/>
            <person name="Kale V."/>
            <person name="Holt S."/>
            <person name="Cochrane G."/>
            <person name="Meng A."/>
            <person name="Brown T."/>
            <person name="Cohen L."/>
        </authorList>
    </citation>
    <scope>NUCLEOTIDE SEQUENCE</scope>
    <source>
        <strain evidence="3">CCMP3346</strain>
    </source>
</reference>
<evidence type="ECO:0000313" key="3">
    <source>
        <dbReference type="EMBL" id="CAD9070874.1"/>
    </source>
</evidence>